<keyword evidence="3" id="KW-1185">Reference proteome</keyword>
<dbReference type="Proteomes" id="UP000295260">
    <property type="component" value="Unassembled WGS sequence"/>
</dbReference>
<dbReference type="SUPFAM" id="SSF55729">
    <property type="entry name" value="Acyl-CoA N-acyltransferases (Nat)"/>
    <property type="match status" value="1"/>
</dbReference>
<evidence type="ECO:0008006" key="4">
    <source>
        <dbReference type="Google" id="ProtNLM"/>
    </source>
</evidence>
<gene>
    <name evidence="2" type="ORF">BC748_0602</name>
</gene>
<sequence>MKNYTIKRYNSEYFMIWNAFVSSSSNATFLFYRDFMEYHSDRFEDYSLLVFEDEKLISILPANRVDDTIFSHQGLTFGGFVFENNVTSSEIKSVILKVLSFFKENNFKVLQIKEIVSIYCDDGYKEISSFLLDNGAIISSKKMNLAIDFKSNFRVSKSKLKHFKRINTIGLEIKKEDDLSVFWKEVLIPRLDQKFSSKPVHSIDEIAKLKAKFPENIYQYNVYLDDEVLAGITIFKTKKIIKSQYGATTENGQKYRALDFLYLNLINEFKDEFDFFDMGTVDDDSELGYNIGLFNQKKELGCSVFEQNFYELLL</sequence>
<comment type="caution">
    <text evidence="2">The sequence shown here is derived from an EMBL/GenBank/DDBJ whole genome shotgun (WGS) entry which is preliminary data.</text>
</comment>
<evidence type="ECO:0000313" key="3">
    <source>
        <dbReference type="Proteomes" id="UP000295260"/>
    </source>
</evidence>
<name>A0A4R6QEY0_9FLAO</name>
<organism evidence="2 3">
    <name type="scientific">Flavobacterium dankookense</name>
    <dbReference type="NCBI Taxonomy" id="706186"/>
    <lineage>
        <taxon>Bacteria</taxon>
        <taxon>Pseudomonadati</taxon>
        <taxon>Bacteroidota</taxon>
        <taxon>Flavobacteriia</taxon>
        <taxon>Flavobacteriales</taxon>
        <taxon>Flavobacteriaceae</taxon>
        <taxon>Flavobacterium</taxon>
    </lineage>
</organism>
<dbReference type="EMBL" id="SNXR01000011">
    <property type="protein sequence ID" value="TDP60995.1"/>
    <property type="molecule type" value="Genomic_DNA"/>
</dbReference>
<evidence type="ECO:0000313" key="2">
    <source>
        <dbReference type="EMBL" id="TDP60995.1"/>
    </source>
</evidence>
<keyword evidence="1" id="KW-0812">Transmembrane</keyword>
<keyword evidence="1" id="KW-0472">Membrane</keyword>
<protein>
    <recommendedName>
        <fullName evidence="4">Acetyltransferase (GNAT) family protein</fullName>
    </recommendedName>
</protein>
<proteinExistence type="predicted"/>
<dbReference type="RefSeq" id="WP_246013990.1">
    <property type="nucleotide sequence ID" value="NZ_SNXR01000011.1"/>
</dbReference>
<reference evidence="2 3" key="1">
    <citation type="submission" date="2019-03" db="EMBL/GenBank/DDBJ databases">
        <title>Genomic Encyclopedia of Archaeal and Bacterial Type Strains, Phase II (KMG-II): from individual species to whole genera.</title>
        <authorList>
            <person name="Goeker M."/>
        </authorList>
    </citation>
    <scope>NUCLEOTIDE SEQUENCE [LARGE SCALE GENOMIC DNA]</scope>
    <source>
        <strain evidence="2 3">DSM 25687</strain>
    </source>
</reference>
<keyword evidence="1" id="KW-1133">Transmembrane helix</keyword>
<accession>A0A4R6QEY0</accession>
<feature type="transmembrane region" description="Helical" evidence="1">
    <location>
        <begin position="12"/>
        <end position="32"/>
    </location>
</feature>
<dbReference type="AlphaFoldDB" id="A0A4R6QEY0"/>
<dbReference type="InterPro" id="IPR016181">
    <property type="entry name" value="Acyl_CoA_acyltransferase"/>
</dbReference>
<dbReference type="Gene3D" id="3.40.630.30">
    <property type="match status" value="1"/>
</dbReference>
<evidence type="ECO:0000256" key="1">
    <source>
        <dbReference type="SAM" id="Phobius"/>
    </source>
</evidence>